<proteinExistence type="predicted"/>
<comment type="caution">
    <text evidence="1">The sequence shown here is derived from an EMBL/GenBank/DDBJ whole genome shotgun (WGS) entry which is preliminary data.</text>
</comment>
<name>A0A658R5N7_9BURK</name>
<dbReference type="OrthoDB" id="6534631at2"/>
<reference evidence="1 2" key="1">
    <citation type="submission" date="2016-01" db="EMBL/GenBank/DDBJ databases">
        <authorList>
            <person name="Peeters C."/>
        </authorList>
    </citation>
    <scope>NUCLEOTIDE SEQUENCE [LARGE SCALE GENOMIC DNA]</scope>
    <source>
        <strain evidence="1">LMG 29315</strain>
    </source>
</reference>
<dbReference type="RefSeq" id="WP_087129183.1">
    <property type="nucleotide sequence ID" value="NZ_FCNV02000031.1"/>
</dbReference>
<dbReference type="AlphaFoldDB" id="A0A658R5N7"/>
<keyword evidence="2" id="KW-1185">Reference proteome</keyword>
<gene>
    <name evidence="1" type="ORF">AWB72_05629</name>
</gene>
<dbReference type="Gene3D" id="3.90.1720.10">
    <property type="entry name" value="endopeptidase domain like (from Nostoc punctiforme)"/>
    <property type="match status" value="1"/>
</dbReference>
<accession>A0A658R5N7</accession>
<sequence>MHHFFASDTQSSGIGLGAVRAGDLIFVHPRTGRAHEKIKRYLNVKGQRILSGAREGERVSPLKSATRHVRDYSHVMLGLGGGLIIHADGKKVVIDVLQDVVEACTPADSTFKVYRRRSLDPSQAKVIVKAAHRYFATKYSFLSYFTTPSETDTTQFCSRLIAHAYRSANLPLSHLADHRVLPLHLYAACQADEWQDVSSCFFPVFPTGLSSEVLDSIRDLGIFTPEELSFHADTLRGHDEDLLKVGRLRREAAAAFYENAQNILDMHKNRTQLVTLQWQLANEIELTPENIEDTGASIIARVLEQLPQLLELSNLQNVADLIDESMLNGLHDVDGLSEYVGIPDHKTWYFLRVSTEKLRLATYFKLAEVGLFSILAHTTTNEKYARFKSVKRQYASKFDEALKFPTDYLKFKDQSDTFAWLDHSQDRETYRQVVRDIVLCLSYIADRTCSAGPDTQQSEN</sequence>
<dbReference type="InterPro" id="IPR038765">
    <property type="entry name" value="Papain-like_cys_pep_sf"/>
</dbReference>
<dbReference type="Proteomes" id="UP000198263">
    <property type="component" value="Unassembled WGS sequence"/>
</dbReference>
<evidence type="ECO:0000313" key="2">
    <source>
        <dbReference type="Proteomes" id="UP000198263"/>
    </source>
</evidence>
<organism evidence="1 2">
    <name type="scientific">Caballeronia concitans</name>
    <dbReference type="NCBI Taxonomy" id="1777133"/>
    <lineage>
        <taxon>Bacteria</taxon>
        <taxon>Pseudomonadati</taxon>
        <taxon>Pseudomonadota</taxon>
        <taxon>Betaproteobacteria</taxon>
        <taxon>Burkholderiales</taxon>
        <taxon>Burkholderiaceae</taxon>
        <taxon>Caballeronia</taxon>
    </lineage>
</organism>
<evidence type="ECO:0000313" key="1">
    <source>
        <dbReference type="EMBL" id="SAL52727.1"/>
    </source>
</evidence>
<dbReference type="EMBL" id="FCNV02000031">
    <property type="protein sequence ID" value="SAL52727.1"/>
    <property type="molecule type" value="Genomic_DNA"/>
</dbReference>
<protein>
    <submittedName>
        <fullName evidence="1">Uncharacterized protein</fullName>
    </submittedName>
</protein>
<dbReference type="SUPFAM" id="SSF54001">
    <property type="entry name" value="Cysteine proteinases"/>
    <property type="match status" value="1"/>
</dbReference>